<dbReference type="STRING" id="44941.A0A397TVU8"/>
<dbReference type="CDD" id="cd16105">
    <property type="entry name" value="Ubl_ASPSCR1_like"/>
    <property type="match status" value="1"/>
</dbReference>
<dbReference type="CDD" id="cd16118">
    <property type="entry name" value="UBX2_UBXN9"/>
    <property type="match status" value="1"/>
</dbReference>
<dbReference type="GO" id="GO:0005737">
    <property type="term" value="C:cytoplasm"/>
    <property type="evidence" value="ECO:0007669"/>
    <property type="project" value="TreeGrafter"/>
</dbReference>
<proteinExistence type="predicted"/>
<feature type="domain" description="UBX" evidence="2">
    <location>
        <begin position="460"/>
        <end position="536"/>
    </location>
</feature>
<protein>
    <recommendedName>
        <fullName evidence="2">UBX domain-containing protein</fullName>
    </recommendedName>
</protein>
<dbReference type="Pfam" id="PF00789">
    <property type="entry name" value="UBX"/>
    <property type="match status" value="1"/>
</dbReference>
<dbReference type="Proteomes" id="UP000266673">
    <property type="component" value="Unassembled WGS sequence"/>
</dbReference>
<accession>A0A397TVU8</accession>
<feature type="compositionally biased region" description="Basic and acidic residues" evidence="1">
    <location>
        <begin position="592"/>
        <end position="615"/>
    </location>
</feature>
<dbReference type="GO" id="GO:0006886">
    <property type="term" value="P:intracellular protein transport"/>
    <property type="evidence" value="ECO:0007669"/>
    <property type="project" value="TreeGrafter"/>
</dbReference>
<dbReference type="InterPro" id="IPR001012">
    <property type="entry name" value="UBX_dom"/>
</dbReference>
<dbReference type="GO" id="GO:0005634">
    <property type="term" value="C:nucleus"/>
    <property type="evidence" value="ECO:0007669"/>
    <property type="project" value="TreeGrafter"/>
</dbReference>
<reference evidence="3 4" key="1">
    <citation type="submission" date="2018-06" db="EMBL/GenBank/DDBJ databases">
        <title>Comparative genomics reveals the genomic features of Rhizophagus irregularis, R. cerebriforme, R. diaphanum and Gigaspora rosea, and their symbiotic lifestyle signature.</title>
        <authorList>
            <person name="Morin E."/>
            <person name="San Clemente H."/>
            <person name="Chen E.C.H."/>
            <person name="De La Providencia I."/>
            <person name="Hainaut M."/>
            <person name="Kuo A."/>
            <person name="Kohler A."/>
            <person name="Murat C."/>
            <person name="Tang N."/>
            <person name="Roy S."/>
            <person name="Loubradou J."/>
            <person name="Henrissat B."/>
            <person name="Grigoriev I.V."/>
            <person name="Corradi N."/>
            <person name="Roux C."/>
            <person name="Martin F.M."/>
        </authorList>
    </citation>
    <scope>NUCLEOTIDE SEQUENCE [LARGE SCALE GENOMIC DNA]</scope>
    <source>
        <strain evidence="3 4">DAOM 194757</strain>
    </source>
</reference>
<dbReference type="Pfam" id="PF11470">
    <property type="entry name" value="TUG-UBL1"/>
    <property type="match status" value="1"/>
</dbReference>
<feature type="compositionally biased region" description="Polar residues" evidence="1">
    <location>
        <begin position="217"/>
        <end position="228"/>
    </location>
</feature>
<dbReference type="SUPFAM" id="SSF54236">
    <property type="entry name" value="Ubiquitin-like"/>
    <property type="match status" value="2"/>
</dbReference>
<dbReference type="SMART" id="SM00166">
    <property type="entry name" value="UBX"/>
    <property type="match status" value="1"/>
</dbReference>
<comment type="caution">
    <text evidence="3">The sequence shown here is derived from an EMBL/GenBank/DDBJ whole genome shotgun (WGS) entry which is preliminary data.</text>
</comment>
<feature type="region of interest" description="Disordered" evidence="1">
    <location>
        <begin position="216"/>
        <end position="255"/>
    </location>
</feature>
<dbReference type="EMBL" id="QKWP01003404">
    <property type="protein sequence ID" value="RIB00998.1"/>
    <property type="molecule type" value="Genomic_DNA"/>
</dbReference>
<dbReference type="AlphaFoldDB" id="A0A397TVU8"/>
<gene>
    <name evidence="3" type="ORF">C2G38_2256404</name>
</gene>
<keyword evidence="4" id="KW-1185">Reference proteome</keyword>
<sequence length="625" mass="70915">MASNVVVLLSNAKKQTVKTTPTMPLKQIVTIVCEKQGYTDVESYGLKLNKKTLDLGLPMRFANLAPGAKLELIKVSAPKAQKDVQIALQLDDGGRMIEKFPITTSIWDILLHFEKTSDNGSLNLTRRTAAAPPKKGFSLKKFGSKSSEKQFYQQPVCLILNKEYGTISLLKSTTLQSAGIISGNAVLRLLFRQTELILDDVVRDIEASLQTPEVLESVNTPMEITSETVPAETSDEQPKKLTDTVPTPDKQQKEPIDTMNNLVEQQKEPIDIKNDLDEQQKEPIDTKNNLDEQQKEPIDTKNNLDEQQKEPIDTTMNDPDEQPKNPIDTMNDPDEQPKEQIDATMNDPDEQPKEQIDTTMNDTDEQSKEQIDTTMNDPDEQPKEQTDNAGHFDRDIKVFNPPPENVLMSNKIDLPDSFYELTAAELQYLLAKQALKHKMQENAGFKTSAMRAQEEKERERKYPKTLIRVKFPDSFQLQIAFLSKEHVAELYKFVKSALRTPSREFELYVSPPKRTLSDKNITLYQAGLAPASVVYCIWANKSIGNDVVPYLSDEYLKLREDLPNITAMEITEDTSASFVSENLSTKLNDVVHQQRNESSKNREKKEKIESSDGKKSKFPKWFKKQ</sequence>
<name>A0A397TVU8_9GLOM</name>
<feature type="region of interest" description="Disordered" evidence="1">
    <location>
        <begin position="589"/>
        <end position="625"/>
    </location>
</feature>
<feature type="compositionally biased region" description="Basic and acidic residues" evidence="1">
    <location>
        <begin position="380"/>
        <end position="394"/>
    </location>
</feature>
<dbReference type="Gene3D" id="3.10.20.90">
    <property type="entry name" value="Phosphatidylinositol 3-kinase Catalytic Subunit, Chain A, domain 1"/>
    <property type="match status" value="2"/>
</dbReference>
<dbReference type="InterPro" id="IPR059238">
    <property type="entry name" value="UBX1_UBXN9"/>
</dbReference>
<evidence type="ECO:0000313" key="4">
    <source>
        <dbReference type="Proteomes" id="UP000266673"/>
    </source>
</evidence>
<dbReference type="OrthoDB" id="440781at2759"/>
<evidence type="ECO:0000313" key="3">
    <source>
        <dbReference type="EMBL" id="RIB00998.1"/>
    </source>
</evidence>
<organism evidence="3 4">
    <name type="scientific">Gigaspora rosea</name>
    <dbReference type="NCBI Taxonomy" id="44941"/>
    <lineage>
        <taxon>Eukaryota</taxon>
        <taxon>Fungi</taxon>
        <taxon>Fungi incertae sedis</taxon>
        <taxon>Mucoromycota</taxon>
        <taxon>Glomeromycotina</taxon>
        <taxon>Glomeromycetes</taxon>
        <taxon>Diversisporales</taxon>
        <taxon>Gigasporaceae</taxon>
        <taxon>Gigaspora</taxon>
    </lineage>
</organism>
<dbReference type="InterPro" id="IPR021569">
    <property type="entry name" value="TUG-UBL1"/>
</dbReference>
<feature type="compositionally biased region" description="Basic and acidic residues" evidence="1">
    <location>
        <begin position="283"/>
        <end position="312"/>
    </location>
</feature>
<dbReference type="PANTHER" id="PTHR46467:SF1">
    <property type="entry name" value="TETHER CONTAINING UBX DOMAIN FOR GLUT4"/>
    <property type="match status" value="1"/>
</dbReference>
<evidence type="ECO:0000256" key="1">
    <source>
        <dbReference type="SAM" id="MobiDB-lite"/>
    </source>
</evidence>
<dbReference type="CDD" id="cd17075">
    <property type="entry name" value="UBX1_UBXN9"/>
    <property type="match status" value="1"/>
</dbReference>
<dbReference type="GO" id="GO:0012506">
    <property type="term" value="C:vesicle membrane"/>
    <property type="evidence" value="ECO:0007669"/>
    <property type="project" value="TreeGrafter"/>
</dbReference>
<dbReference type="PROSITE" id="PS50033">
    <property type="entry name" value="UBX"/>
    <property type="match status" value="1"/>
</dbReference>
<feature type="region of interest" description="Disordered" evidence="1">
    <location>
        <begin position="283"/>
        <end position="394"/>
    </location>
</feature>
<evidence type="ECO:0000259" key="2">
    <source>
        <dbReference type="PROSITE" id="PS50033"/>
    </source>
</evidence>
<feature type="compositionally biased region" description="Basic residues" evidence="1">
    <location>
        <begin position="616"/>
        <end position="625"/>
    </location>
</feature>
<dbReference type="InterPro" id="IPR029071">
    <property type="entry name" value="Ubiquitin-like_domsf"/>
</dbReference>
<dbReference type="PANTHER" id="PTHR46467">
    <property type="entry name" value="TETHER CONTAINING UBX DOMAIN FOR GLUT4"/>
    <property type="match status" value="1"/>
</dbReference>